<dbReference type="EC" id="3.2.1.51" evidence="3"/>
<keyword evidence="5 9" id="KW-0378">Hydrolase</keyword>
<dbReference type="InterPro" id="IPR057739">
    <property type="entry name" value="Glyco_hydro_29_N"/>
</dbReference>
<keyword evidence="4" id="KW-0732">Signal</keyword>
<dbReference type="InterPro" id="IPR006311">
    <property type="entry name" value="TAT_signal"/>
</dbReference>
<proteinExistence type="inferred from homology"/>
<dbReference type="SMART" id="SM00812">
    <property type="entry name" value="Alpha_L_fucos"/>
    <property type="match status" value="1"/>
</dbReference>
<evidence type="ECO:0000256" key="4">
    <source>
        <dbReference type="ARBA" id="ARBA00022729"/>
    </source>
</evidence>
<dbReference type="InterPro" id="IPR017853">
    <property type="entry name" value="GH"/>
</dbReference>
<reference evidence="9 10" key="1">
    <citation type="submission" date="2020-07" db="EMBL/GenBank/DDBJ databases">
        <title>Genomic Encyclopedia of Type Strains, Phase IV (KMG-V): Genome sequencing to study the core and pangenomes of soil and plant-associated prokaryotes.</title>
        <authorList>
            <person name="Whitman W."/>
        </authorList>
    </citation>
    <scope>NUCLEOTIDE SEQUENCE [LARGE SCALE GENOMIC DNA]</scope>
    <source>
        <strain evidence="9 10">M8UP30</strain>
    </source>
</reference>
<evidence type="ECO:0000313" key="9">
    <source>
        <dbReference type="EMBL" id="NYF51793.1"/>
    </source>
</evidence>
<evidence type="ECO:0000256" key="1">
    <source>
        <dbReference type="ARBA" id="ARBA00004071"/>
    </source>
</evidence>
<gene>
    <name evidence="9" type="ORF">HDF12_002158</name>
</gene>
<dbReference type="PROSITE" id="PS51318">
    <property type="entry name" value="TAT"/>
    <property type="match status" value="1"/>
</dbReference>
<dbReference type="Pfam" id="PF01120">
    <property type="entry name" value="Alpha_L_fucos"/>
    <property type="match status" value="1"/>
</dbReference>
<sequence>MKLSRRGALGLLAGAGQAAVTSRLLGAVINSPANPVGRVATSLERSLAKGPFEPTWESLKAHYEIPDWFRDAKFGIWAHWTAQCVPEQGDWYARRMYLQGDPAYCYHVKTYGHPSKVGFKDIDIMWKAERWDPEALMDLYQAAGAKYFMALANHHDNFDNYNSKYHNWNSTRVGPMKDIVGTWSAICRRRGLRYGVSNHSAHAWHWFQTAYGYDAEGPLAGVRYDGFAKKSLAGLNPQELYVGPNLVVPDGFTSAQKMLGWHNANDRVWDEFPPAENPDFTNTWFLRCRDLLDTYKPDMLYFDDTGLPLGQTGVDITTHFYNSNIALHGGRNQAVVFGKEFVPQHRGAAALDLERGRSNDILQLPWQTDTCIGDWHYSREVFEQHKYKSAKTVIHLLADVVSKNGNLCLNIPLKGDGTIDSDERQILADLAAWMPINGEAIFGTRPFTVYGEGPPDPVKTGNFNEGNGRPYTSEDMRFTVKDGRLYVIALGWPADGKLKIKTFARGSKELPGEISKVEMLGVGEPCSFERSSNELVVKLPTQKPNDIAYGFRIAVSRLNMST</sequence>
<dbReference type="Gene3D" id="3.20.20.80">
    <property type="entry name" value="Glycosidases"/>
    <property type="match status" value="1"/>
</dbReference>
<dbReference type="EMBL" id="JACCCV010000001">
    <property type="protein sequence ID" value="NYF51793.1"/>
    <property type="molecule type" value="Genomic_DNA"/>
</dbReference>
<dbReference type="InterPro" id="IPR000933">
    <property type="entry name" value="Glyco_hydro_29"/>
</dbReference>
<dbReference type="InterPro" id="IPR031919">
    <property type="entry name" value="Fucosidase_C"/>
</dbReference>
<dbReference type="Gene3D" id="2.60.40.1180">
    <property type="entry name" value="Golgi alpha-mannosidase II"/>
    <property type="match status" value="1"/>
</dbReference>
<dbReference type="Pfam" id="PF16757">
    <property type="entry name" value="Fucosidase_C"/>
    <property type="match status" value="1"/>
</dbReference>
<protein>
    <recommendedName>
        <fullName evidence="3">alpha-L-fucosidase</fullName>
        <ecNumber evidence="3">3.2.1.51</ecNumber>
    </recommendedName>
</protein>
<dbReference type="GO" id="GO:0005764">
    <property type="term" value="C:lysosome"/>
    <property type="evidence" value="ECO:0007669"/>
    <property type="project" value="TreeGrafter"/>
</dbReference>
<evidence type="ECO:0000259" key="8">
    <source>
        <dbReference type="Pfam" id="PF16757"/>
    </source>
</evidence>
<keyword evidence="6 9" id="KW-0326">Glycosidase</keyword>
<dbReference type="SUPFAM" id="SSF51445">
    <property type="entry name" value="(Trans)glycosidases"/>
    <property type="match status" value="1"/>
</dbReference>
<feature type="domain" description="Glycoside hydrolase family 29 N-terminal" evidence="7">
    <location>
        <begin position="44"/>
        <end position="439"/>
    </location>
</feature>
<organism evidence="9 10">
    <name type="scientific">Tunturiibacter lichenicola</name>
    <dbReference type="NCBI Taxonomy" id="2051959"/>
    <lineage>
        <taxon>Bacteria</taxon>
        <taxon>Pseudomonadati</taxon>
        <taxon>Acidobacteriota</taxon>
        <taxon>Terriglobia</taxon>
        <taxon>Terriglobales</taxon>
        <taxon>Acidobacteriaceae</taxon>
        <taxon>Tunturiibacter</taxon>
    </lineage>
</organism>
<dbReference type="InterPro" id="IPR016286">
    <property type="entry name" value="FUC_metazoa-typ"/>
</dbReference>
<evidence type="ECO:0000313" key="10">
    <source>
        <dbReference type="Proteomes" id="UP000534186"/>
    </source>
</evidence>
<name>A0A7Y9T2K3_9BACT</name>
<evidence type="ECO:0000256" key="5">
    <source>
        <dbReference type="ARBA" id="ARBA00022801"/>
    </source>
</evidence>
<comment type="similarity">
    <text evidence="2">Belongs to the glycosyl hydrolase 29 family.</text>
</comment>
<dbReference type="PIRSF" id="PIRSF001092">
    <property type="entry name" value="Alpha-L-fucosidase"/>
    <property type="match status" value="1"/>
</dbReference>
<dbReference type="PANTHER" id="PTHR10030:SF37">
    <property type="entry name" value="ALPHA-L-FUCOSIDASE-RELATED"/>
    <property type="match status" value="1"/>
</dbReference>
<dbReference type="GO" id="GO:0004560">
    <property type="term" value="F:alpha-L-fucosidase activity"/>
    <property type="evidence" value="ECO:0007669"/>
    <property type="project" value="UniProtKB-EC"/>
</dbReference>
<evidence type="ECO:0000256" key="2">
    <source>
        <dbReference type="ARBA" id="ARBA00007951"/>
    </source>
</evidence>
<evidence type="ECO:0000256" key="3">
    <source>
        <dbReference type="ARBA" id="ARBA00012662"/>
    </source>
</evidence>
<dbReference type="AlphaFoldDB" id="A0A7Y9T2K3"/>
<dbReference type="Proteomes" id="UP000534186">
    <property type="component" value="Unassembled WGS sequence"/>
</dbReference>
<dbReference type="GO" id="GO:0006004">
    <property type="term" value="P:fucose metabolic process"/>
    <property type="evidence" value="ECO:0007669"/>
    <property type="project" value="InterPro"/>
</dbReference>
<accession>A0A7Y9T2K3</accession>
<evidence type="ECO:0000256" key="6">
    <source>
        <dbReference type="ARBA" id="ARBA00023295"/>
    </source>
</evidence>
<dbReference type="InterPro" id="IPR013780">
    <property type="entry name" value="Glyco_hydro_b"/>
</dbReference>
<feature type="domain" description="Alpha-L-fucosidase C-terminal" evidence="8">
    <location>
        <begin position="472"/>
        <end position="553"/>
    </location>
</feature>
<comment type="caution">
    <text evidence="9">The sequence shown here is derived from an EMBL/GenBank/DDBJ whole genome shotgun (WGS) entry which is preliminary data.</text>
</comment>
<dbReference type="GO" id="GO:0016139">
    <property type="term" value="P:glycoside catabolic process"/>
    <property type="evidence" value="ECO:0007669"/>
    <property type="project" value="TreeGrafter"/>
</dbReference>
<dbReference type="PANTHER" id="PTHR10030">
    <property type="entry name" value="ALPHA-L-FUCOSIDASE"/>
    <property type="match status" value="1"/>
</dbReference>
<comment type="function">
    <text evidence="1">Alpha-L-fucosidase is responsible for hydrolyzing the alpha-1,6-linked fucose joined to the reducing-end N-acetylglucosamine of the carbohydrate moieties of glycoproteins.</text>
</comment>
<evidence type="ECO:0000259" key="7">
    <source>
        <dbReference type="Pfam" id="PF01120"/>
    </source>
</evidence>